<sequence length="193" mass="20184">MDVPAPTPTQCVLGVTIVLPEPWATRVRGVRLAVGDPHGNAIPPHVTLLPPTAVEKTELDAVTAHVSRVAAASAPFTLRVAGVGTFRPVSPVVFLGVAEGGPAIDALQQDLRATDGPLNRGLRFPFHPHITLAHEVDDAALDRAARAGQDIAATFVVDRIHLQRLAPDGSWASLVSPALGVRAHPDGVDHPLA</sequence>
<dbReference type="InterPro" id="IPR050580">
    <property type="entry name" value="2H_phosphoesterase_YjcG-like"/>
</dbReference>
<evidence type="ECO:0000313" key="1">
    <source>
        <dbReference type="EMBL" id="CED90800.1"/>
    </source>
</evidence>
<dbReference type="PANTHER" id="PTHR40037:SF1">
    <property type="entry name" value="PHOSPHOESTERASE SAOUHSC_00951-RELATED"/>
    <property type="match status" value="1"/>
</dbReference>
<keyword evidence="1" id="KW-0436">Ligase</keyword>
<organism evidence="1">
    <name type="scientific">Actinomyces succiniciruminis</name>
    <dbReference type="NCBI Taxonomy" id="1522002"/>
    <lineage>
        <taxon>Bacteria</taxon>
        <taxon>Bacillati</taxon>
        <taxon>Actinomycetota</taxon>
        <taxon>Actinomycetes</taxon>
        <taxon>Actinomycetales</taxon>
        <taxon>Actinomycetaceae</taxon>
        <taxon>Actinomyces</taxon>
    </lineage>
</organism>
<name>A0A1L7RKY4_9ACTO</name>
<dbReference type="AlphaFoldDB" id="A0A1L7RKY4"/>
<protein>
    <submittedName>
        <fullName evidence="1">2,5 RNA ligase</fullName>
    </submittedName>
</protein>
<reference evidence="1" key="1">
    <citation type="submission" date="2014-07" db="EMBL/GenBank/DDBJ databases">
        <authorList>
            <person name="Zhang J.E."/>
            <person name="Yang H."/>
            <person name="Guo J."/>
            <person name="Deng Z."/>
            <person name="Luo H."/>
            <person name="Luo M."/>
            <person name="Zhao B."/>
        </authorList>
    </citation>
    <scope>NUCLEOTIDE SEQUENCE</scope>
    <source>
        <strain evidence="1">AM4</strain>
    </source>
</reference>
<dbReference type="SUPFAM" id="SSF55144">
    <property type="entry name" value="LigT-like"/>
    <property type="match status" value="1"/>
</dbReference>
<dbReference type="Gene3D" id="3.90.1140.10">
    <property type="entry name" value="Cyclic phosphodiesterase"/>
    <property type="match status" value="1"/>
</dbReference>
<dbReference type="GO" id="GO:0016874">
    <property type="term" value="F:ligase activity"/>
    <property type="evidence" value="ECO:0007669"/>
    <property type="project" value="UniProtKB-KW"/>
</dbReference>
<accession>A0A1L7RKY4</accession>
<proteinExistence type="predicted"/>
<dbReference type="InterPro" id="IPR009097">
    <property type="entry name" value="Cyclic_Pdiesterase"/>
</dbReference>
<dbReference type="Pfam" id="PF13563">
    <property type="entry name" value="2_5_RNA_ligase2"/>
    <property type="match status" value="1"/>
</dbReference>
<dbReference type="RefSeq" id="WP_210579516.1">
    <property type="nucleotide sequence ID" value="NZ_LK995485.1"/>
</dbReference>
<gene>
    <name evidence="1" type="ORF">AAM4_0968</name>
</gene>
<dbReference type="EMBL" id="LK995485">
    <property type="protein sequence ID" value="CED90800.1"/>
    <property type="molecule type" value="Genomic_DNA"/>
</dbReference>
<dbReference type="PANTHER" id="PTHR40037">
    <property type="entry name" value="PHOSPHOESTERASE YJCG-RELATED"/>
    <property type="match status" value="1"/>
</dbReference>